<name>A0A1I3U8X3_9SPHI</name>
<keyword evidence="4" id="KW-1185">Reference proteome</keyword>
<sequence length="176" mass="19437">MTKKQKRFRLIDFFLGKSVKKNASANQRVQDEMANAVTRDNVDSLNSMILSGNRQGNFYAHDMITVTADSHISGTIVTTNGIMKGKITGNITCAGELLIEPTAIIEGNITAKIIDIRPGSVIHGTFTHFSAIDTMHGQSHRAPFPLPEVSRQVHGEATRRKRSQPVPVDEQPTGWW</sequence>
<dbReference type="PANTHER" id="PTHR35024:SF4">
    <property type="entry name" value="POLYMER-FORMING CYTOSKELETAL PROTEIN"/>
    <property type="match status" value="1"/>
</dbReference>
<dbReference type="InterPro" id="IPR007607">
    <property type="entry name" value="BacA/B"/>
</dbReference>
<evidence type="ECO:0000256" key="1">
    <source>
        <dbReference type="ARBA" id="ARBA00044755"/>
    </source>
</evidence>
<evidence type="ECO:0000313" key="4">
    <source>
        <dbReference type="Proteomes" id="UP000198670"/>
    </source>
</evidence>
<accession>A0A1I3U8X3</accession>
<evidence type="ECO:0000256" key="2">
    <source>
        <dbReference type="SAM" id="MobiDB-lite"/>
    </source>
</evidence>
<reference evidence="3 4" key="1">
    <citation type="submission" date="2016-10" db="EMBL/GenBank/DDBJ databases">
        <authorList>
            <person name="de Groot N.N."/>
        </authorList>
    </citation>
    <scope>NUCLEOTIDE SEQUENCE [LARGE SCALE GENOMIC DNA]</scope>
    <source>
        <strain evidence="3 4">RK1</strain>
    </source>
</reference>
<evidence type="ECO:0000313" key="3">
    <source>
        <dbReference type="EMBL" id="SFJ80028.1"/>
    </source>
</evidence>
<protein>
    <submittedName>
        <fullName evidence="3">Polymer-forming protein</fullName>
    </submittedName>
</protein>
<dbReference type="EMBL" id="FOQO01000014">
    <property type="protein sequence ID" value="SFJ80028.1"/>
    <property type="molecule type" value="Genomic_DNA"/>
</dbReference>
<organism evidence="3 4">
    <name type="scientific">Parapedobacter indicus</name>
    <dbReference type="NCBI Taxonomy" id="1477437"/>
    <lineage>
        <taxon>Bacteria</taxon>
        <taxon>Pseudomonadati</taxon>
        <taxon>Bacteroidota</taxon>
        <taxon>Sphingobacteriia</taxon>
        <taxon>Sphingobacteriales</taxon>
        <taxon>Sphingobacteriaceae</taxon>
        <taxon>Parapedobacter</taxon>
    </lineage>
</organism>
<dbReference type="AlphaFoldDB" id="A0A1I3U8X3"/>
<dbReference type="Pfam" id="PF04519">
    <property type="entry name" value="Bactofilin"/>
    <property type="match status" value="1"/>
</dbReference>
<dbReference type="OrthoDB" id="5432602at2"/>
<comment type="similarity">
    <text evidence="1">Belongs to the bactofilin family.</text>
</comment>
<dbReference type="PANTHER" id="PTHR35024">
    <property type="entry name" value="HYPOTHETICAL CYTOSOLIC PROTEIN"/>
    <property type="match status" value="1"/>
</dbReference>
<proteinExistence type="inferred from homology"/>
<feature type="region of interest" description="Disordered" evidence="2">
    <location>
        <begin position="152"/>
        <end position="176"/>
    </location>
</feature>
<dbReference type="Proteomes" id="UP000198670">
    <property type="component" value="Unassembled WGS sequence"/>
</dbReference>
<gene>
    <name evidence="3" type="ORF">SAMN05444682_11470</name>
</gene>
<dbReference type="RefSeq" id="WP_090631574.1">
    <property type="nucleotide sequence ID" value="NZ_FOQO01000014.1"/>
</dbReference>
<dbReference type="STRING" id="1477437.SAMN05444682_11470"/>